<accession>A0A9P6WGB6</accession>
<reference evidence="3 4" key="1">
    <citation type="submission" date="2020-11" db="EMBL/GenBank/DDBJ databases">
        <title>Kefir isolates.</title>
        <authorList>
            <person name="Marcisauskas S."/>
            <person name="Kim Y."/>
            <person name="Blasche S."/>
        </authorList>
    </citation>
    <scope>NUCLEOTIDE SEQUENCE [LARGE SCALE GENOMIC DNA]</scope>
    <source>
        <strain evidence="3 4">OG2</strain>
    </source>
</reference>
<name>A0A9P6WGB6_MAUEX</name>
<dbReference type="PANTHER" id="PTHR28208:SF3">
    <property type="entry name" value="PHOSPHATIDATE PHOSPHATASE APP1"/>
    <property type="match status" value="1"/>
</dbReference>
<dbReference type="InterPro" id="IPR052935">
    <property type="entry name" value="Mg2+_PAP"/>
</dbReference>
<sequence length="481" mass="55344">MEQLSKQRWFNNNNIDNSNLPLDTSILLYPTYTFTNNTNFITRLRLNICAPGNENSRKNKIILSLCRQYLKEQSTVTRDRLNGFLSRSIPNSRIILDSLDSDQNVKDTQFLETDPRGFLSTTIQNNYIPQQLRITLDTPSSFPKIITTTYDTHYIKPNGIGIISDIDDTIKHTGVTGDKKSMFKNVFVTKWEDWIIDGIPQWYNSLSKTFNVDFFYVSNSPLQLFPILQDYIRKTLPNGPIFLKQYAGSLFASIMNTSTSNRKLDTIEQILQDFPQKQFLLIGDSGEKDFETYIDIALRYPEQIKAIYIQCCKDSISDGSYNDSNVLNELNDIIRKQYIKPFNILTSSATMPPVPTRPAVPRKPTTLNLTDLQRESIRVSRERRIPPPMPPPLPRRPATTPSAIRSGTSTDVYVVPSTQNDYNTYDDYFDKKADSWKSRLAIGLRQLNNLPNFNIDIKFFMDPHICLMDSTNLIRNCTNNK</sequence>
<protein>
    <recommendedName>
        <fullName evidence="2">Phosphatidate phosphatase APP1 catalytic domain-containing protein</fullName>
    </recommendedName>
</protein>
<evidence type="ECO:0000256" key="1">
    <source>
        <dbReference type="SAM" id="MobiDB-lite"/>
    </source>
</evidence>
<dbReference type="GO" id="GO:0030479">
    <property type="term" value="C:actin cortical patch"/>
    <property type="evidence" value="ECO:0007669"/>
    <property type="project" value="TreeGrafter"/>
</dbReference>
<dbReference type="AlphaFoldDB" id="A0A9P6WGB6"/>
<evidence type="ECO:0000313" key="4">
    <source>
        <dbReference type="Proteomes" id="UP000750334"/>
    </source>
</evidence>
<proteinExistence type="predicted"/>
<feature type="compositionally biased region" description="Pro residues" evidence="1">
    <location>
        <begin position="386"/>
        <end position="395"/>
    </location>
</feature>
<dbReference type="InterPro" id="IPR019236">
    <property type="entry name" value="APP1_cat"/>
</dbReference>
<feature type="domain" description="Phosphatidate phosphatase APP1 catalytic" evidence="2">
    <location>
        <begin position="160"/>
        <end position="310"/>
    </location>
</feature>
<dbReference type="GO" id="GO:0008195">
    <property type="term" value="F:phosphatidate phosphatase activity"/>
    <property type="evidence" value="ECO:0007669"/>
    <property type="project" value="InterPro"/>
</dbReference>
<organism evidence="3 4">
    <name type="scientific">Maudiozyma exigua</name>
    <name type="common">Yeast</name>
    <name type="synonym">Kazachstania exigua</name>
    <dbReference type="NCBI Taxonomy" id="34358"/>
    <lineage>
        <taxon>Eukaryota</taxon>
        <taxon>Fungi</taxon>
        <taxon>Dikarya</taxon>
        <taxon>Ascomycota</taxon>
        <taxon>Saccharomycotina</taxon>
        <taxon>Saccharomycetes</taxon>
        <taxon>Saccharomycetales</taxon>
        <taxon>Saccharomycetaceae</taxon>
        <taxon>Maudiozyma</taxon>
    </lineage>
</organism>
<dbReference type="Proteomes" id="UP000750334">
    <property type="component" value="Unassembled WGS sequence"/>
</dbReference>
<feature type="region of interest" description="Disordered" evidence="1">
    <location>
        <begin position="383"/>
        <end position="406"/>
    </location>
</feature>
<keyword evidence="4" id="KW-1185">Reference proteome</keyword>
<dbReference type="PANTHER" id="PTHR28208">
    <property type="entry name" value="PHOSPHATIDATE PHOSPHATASE APP1"/>
    <property type="match status" value="1"/>
</dbReference>
<evidence type="ECO:0000259" key="2">
    <source>
        <dbReference type="Pfam" id="PF09949"/>
    </source>
</evidence>
<dbReference type="Pfam" id="PF09949">
    <property type="entry name" value="APP1_cat"/>
    <property type="match status" value="1"/>
</dbReference>
<dbReference type="EMBL" id="PUHR01000013">
    <property type="protein sequence ID" value="KAG0671350.1"/>
    <property type="molecule type" value="Genomic_DNA"/>
</dbReference>
<dbReference type="OrthoDB" id="541883at2759"/>
<comment type="caution">
    <text evidence="3">The sequence shown here is derived from an EMBL/GenBank/DDBJ whole genome shotgun (WGS) entry which is preliminary data.</text>
</comment>
<evidence type="ECO:0000313" key="3">
    <source>
        <dbReference type="EMBL" id="KAG0671350.1"/>
    </source>
</evidence>
<gene>
    <name evidence="3" type="ORF">C6P45_000804</name>
</gene>